<dbReference type="STRING" id="42673.A0A2K0WIP9"/>
<evidence type="ECO:0000313" key="1">
    <source>
        <dbReference type="EMBL" id="PNP82166.1"/>
    </source>
</evidence>
<dbReference type="Proteomes" id="UP000236664">
    <property type="component" value="Unassembled WGS sequence"/>
</dbReference>
<sequence>MRNSSAGIYYGPLLYAFDIPYKETHHQPLKWTDRKPLADGEMHPKSHDYVLEPTELWQYAIDTDSIVVNTSISTVVDLPNPIFAKDAPPVFLTVDAWKIARPADNYTAVWAPIDPVVDKDKKEKIKLVPFGSAKLHIVQFPVAKPE</sequence>
<dbReference type="AlphaFoldDB" id="A0A2K0WIP9"/>
<gene>
    <name evidence="1" type="ORF">FNYG_04355</name>
</gene>
<evidence type="ECO:0000313" key="2">
    <source>
        <dbReference type="Proteomes" id="UP000236664"/>
    </source>
</evidence>
<proteinExistence type="predicted"/>
<accession>A0A2K0WIP9</accession>
<protein>
    <submittedName>
        <fullName evidence="1">Uncharacterized protein</fullName>
    </submittedName>
</protein>
<organism evidence="1 2">
    <name type="scientific">Gibberella nygamai</name>
    <name type="common">Bean root rot disease fungus</name>
    <name type="synonym">Fusarium nygamai</name>
    <dbReference type="NCBI Taxonomy" id="42673"/>
    <lineage>
        <taxon>Eukaryota</taxon>
        <taxon>Fungi</taxon>
        <taxon>Dikarya</taxon>
        <taxon>Ascomycota</taxon>
        <taxon>Pezizomycotina</taxon>
        <taxon>Sordariomycetes</taxon>
        <taxon>Hypocreomycetidae</taxon>
        <taxon>Hypocreales</taxon>
        <taxon>Nectriaceae</taxon>
        <taxon>Fusarium</taxon>
        <taxon>Fusarium fujikuroi species complex</taxon>
    </lineage>
</organism>
<comment type="caution">
    <text evidence="1">The sequence shown here is derived from an EMBL/GenBank/DDBJ whole genome shotgun (WGS) entry which is preliminary data.</text>
</comment>
<keyword evidence="2" id="KW-1185">Reference proteome</keyword>
<reference evidence="1 2" key="1">
    <citation type="submission" date="2017-06" db="EMBL/GenBank/DDBJ databases">
        <title>Genome of Fusarium nygamai isolate CS10214.</title>
        <authorList>
            <person name="Gardiner D.M."/>
            <person name="Obanor F."/>
            <person name="Kazan K."/>
        </authorList>
    </citation>
    <scope>NUCLEOTIDE SEQUENCE [LARGE SCALE GENOMIC DNA]</scope>
    <source>
        <strain evidence="1 2">CS10214</strain>
    </source>
</reference>
<dbReference type="OrthoDB" id="5358475at2759"/>
<name>A0A2K0WIP9_GIBNY</name>
<dbReference type="EMBL" id="MTQA01000060">
    <property type="protein sequence ID" value="PNP82166.1"/>
    <property type="molecule type" value="Genomic_DNA"/>
</dbReference>